<dbReference type="VEuPathDB" id="PlasmoDB:PYYM_1429100"/>
<evidence type="ECO:0000259" key="9">
    <source>
        <dbReference type="PROSITE" id="PS51706"/>
    </source>
</evidence>
<keyword evidence="7" id="KW-0342">GTP-binding</keyword>
<keyword evidence="8" id="KW-0812">Transmembrane</keyword>
<dbReference type="SUPFAM" id="SSF50156">
    <property type="entry name" value="PDZ domain-like"/>
    <property type="match status" value="1"/>
</dbReference>
<keyword evidence="3" id="KW-0479">Metal-binding</keyword>
<evidence type="ECO:0000313" key="10">
    <source>
        <dbReference type="EMBL" id="CDU20623.1"/>
    </source>
</evidence>
<organism evidence="10 11">
    <name type="scientific">Plasmodium yoelii</name>
    <dbReference type="NCBI Taxonomy" id="5861"/>
    <lineage>
        <taxon>Eukaryota</taxon>
        <taxon>Sar</taxon>
        <taxon>Alveolata</taxon>
        <taxon>Apicomplexa</taxon>
        <taxon>Aconoidasida</taxon>
        <taxon>Haemosporida</taxon>
        <taxon>Plasmodiidae</taxon>
        <taxon>Plasmodium</taxon>
        <taxon>Plasmodium (Vinckeia)</taxon>
    </lineage>
</organism>
<dbReference type="InterPro" id="IPR030393">
    <property type="entry name" value="G_ENGB_dom"/>
</dbReference>
<dbReference type="VEuPathDB" id="PlasmoDB:Py17XNL_001401117"/>
<feature type="transmembrane region" description="Helical" evidence="8">
    <location>
        <begin position="117"/>
        <end position="139"/>
    </location>
</feature>
<dbReference type="InterPro" id="IPR001940">
    <property type="entry name" value="Peptidase_S1C"/>
</dbReference>
<keyword evidence="8" id="KW-0472">Membrane</keyword>
<evidence type="ECO:0000256" key="6">
    <source>
        <dbReference type="ARBA" id="ARBA00022842"/>
    </source>
</evidence>
<dbReference type="InterPro" id="IPR043504">
    <property type="entry name" value="Peptidase_S1_PA_chymotrypsin"/>
</dbReference>
<dbReference type="GO" id="GO:0046872">
    <property type="term" value="F:metal ion binding"/>
    <property type="evidence" value="ECO:0007669"/>
    <property type="project" value="UniProtKB-KW"/>
</dbReference>
<dbReference type="Pfam" id="PF00595">
    <property type="entry name" value="PDZ"/>
    <property type="match status" value="1"/>
</dbReference>
<evidence type="ECO:0000256" key="8">
    <source>
        <dbReference type="SAM" id="Phobius"/>
    </source>
</evidence>
<dbReference type="AlphaFoldDB" id="A0A077YEV2"/>
<evidence type="ECO:0000256" key="4">
    <source>
        <dbReference type="ARBA" id="ARBA00022741"/>
    </source>
</evidence>
<dbReference type="PROSITE" id="PS51706">
    <property type="entry name" value="G_ENGB"/>
    <property type="match status" value="1"/>
</dbReference>
<evidence type="ECO:0000256" key="5">
    <source>
        <dbReference type="ARBA" id="ARBA00022801"/>
    </source>
</evidence>
<keyword evidence="8" id="KW-1133">Transmembrane helix</keyword>
<proteinExistence type="inferred from homology"/>
<dbReference type="GO" id="GO:0004252">
    <property type="term" value="F:serine-type endopeptidase activity"/>
    <property type="evidence" value="ECO:0007669"/>
    <property type="project" value="InterPro"/>
</dbReference>
<comment type="similarity">
    <text evidence="1">Belongs to the peptidase S1C family.</text>
</comment>
<keyword evidence="5" id="KW-0378">Hydrolase</keyword>
<dbReference type="GO" id="GO:0005525">
    <property type="term" value="F:GTP binding"/>
    <property type="evidence" value="ECO:0007669"/>
    <property type="project" value="UniProtKB-KW"/>
</dbReference>
<name>A0A077YEV2_PLAYE</name>
<evidence type="ECO:0000256" key="2">
    <source>
        <dbReference type="ARBA" id="ARBA00022670"/>
    </source>
</evidence>
<dbReference type="InterPro" id="IPR001478">
    <property type="entry name" value="PDZ"/>
</dbReference>
<dbReference type="VEuPathDB" id="PlasmoDB:PY01797"/>
<dbReference type="PANTHER" id="PTHR22939">
    <property type="entry name" value="SERINE PROTEASE FAMILY S1C HTRA-RELATED"/>
    <property type="match status" value="1"/>
</dbReference>
<keyword evidence="2 10" id="KW-0645">Protease</keyword>
<sequence length="726" mass="84141">MKKSKLSLFKSVLKYSWRTPLFCYSTIFIHSSVNSLLDSYNDKEKGVYKDKRKNNFDFFATISLKTIPISYCSSQLVYKRDNNNNILPTETEYNNLELFKRVFFKLIQYEYFIIHKIIGCINESIIFVLYSLANFYLYFHSLFFNICNLLSKIYHGQGNNGVLYTYPNIPYNIINSFVTIHKIYEHNKIPLKHDFKNDQLEYMGSGFIYDKRGYILTAAHNITNLEDKFVVKNGNGLYFATVLGLHKESDVCVMKINSKEPLSYISLDKIRDDLKQGEPVVTYGQIQNFDKETYSVGIVNHPKQTFTKFENFNENGQTTFYPFIQISNPINKGMSGSPLLDQHGNLVGMIQKKIDNYGLALPANILKNVAIHLQNKGVYKEPFLGIVFRDKGLIIQNSRPLTKELKISSILANSPADLGNLKKEDIISKINNKDIESICDVHEILNSTSDRYINVDGIRNDKKFKTQSQTKSLDYPRTRIYENINKKEDLEYKPFKNISFNKLKTSLKNFLVSNKKINISDVKYVSFLGKYYNYEKIDNYGVNEICILGRSNVGKSTFLRNFIKYLINVNDNTNIKVSKRSGCTRSINLYSFENAKKKKLFILTDMPGLGYAEGIGEKKMEYLKKNLDDYVYLRNQICLFFILIDMSVDIQKIDISLVDSIRKTGIPLRVICTKCDKFNGNVNHRLNGIKTFYKLEKTPIHISKFSNHNYINIFKEIQYHCNLGNS</sequence>
<feature type="domain" description="EngB-type G" evidence="9">
    <location>
        <begin position="541"/>
        <end position="723"/>
    </location>
</feature>
<dbReference type="Gene3D" id="2.40.10.10">
    <property type="entry name" value="Trypsin-like serine proteases"/>
    <property type="match status" value="2"/>
</dbReference>
<keyword evidence="6" id="KW-0460">Magnesium</keyword>
<dbReference type="VEuPathDB" id="PlasmoDB:PY17X_1427300"/>
<dbReference type="InterPro" id="IPR006073">
    <property type="entry name" value="GTP-bd"/>
</dbReference>
<dbReference type="Gene3D" id="2.30.42.10">
    <property type="match status" value="1"/>
</dbReference>
<dbReference type="SUPFAM" id="SSF52540">
    <property type="entry name" value="P-loop containing nucleoside triphosphate hydrolases"/>
    <property type="match status" value="1"/>
</dbReference>
<dbReference type="Gene3D" id="3.40.50.300">
    <property type="entry name" value="P-loop containing nucleotide triphosphate hydrolases"/>
    <property type="match status" value="1"/>
</dbReference>
<gene>
    <name evidence="10" type="ORF">PYYM_1429100</name>
</gene>
<dbReference type="SUPFAM" id="SSF50494">
    <property type="entry name" value="Trypsin-like serine proteases"/>
    <property type="match status" value="1"/>
</dbReference>
<dbReference type="Pfam" id="PF01926">
    <property type="entry name" value="MMR_HSR1"/>
    <property type="match status" value="1"/>
</dbReference>
<dbReference type="Pfam" id="PF13365">
    <property type="entry name" value="Trypsin_2"/>
    <property type="match status" value="1"/>
</dbReference>
<dbReference type="VEuPathDB" id="PlasmoDB:PY03875"/>
<reference evidence="10 11" key="1">
    <citation type="journal article" date="2014" name="BMC Biol.">
        <title>A comprehensive evaluation of rodent malaria parasite genomes and gene expression.</title>
        <authorList>
            <person name="Otto T.D."/>
            <person name="Bohme U."/>
            <person name="Jackson A.P."/>
            <person name="Hunt M."/>
            <person name="Franke-Fayard B."/>
            <person name="Hoeijmakers W.A."/>
            <person name="Religa A.A."/>
            <person name="Robertson L."/>
            <person name="Sanders M."/>
            <person name="Ogun S.A."/>
            <person name="Cunningham D."/>
            <person name="Erhart A."/>
            <person name="Billker O."/>
            <person name="Khan S.M."/>
            <person name="Stunnenberg H.G."/>
            <person name="Langhorne J."/>
            <person name="Holder A.A."/>
            <person name="Waters A.P."/>
            <person name="Newbold C.I."/>
            <person name="Pain A."/>
            <person name="Berriman M."/>
            <person name="Janse C.J."/>
        </authorList>
    </citation>
    <scope>NUCLEOTIDE SEQUENCE [LARGE SCALE GENOMIC DNA]</scope>
    <source>
        <strain evidence="10 11">YM</strain>
    </source>
</reference>
<evidence type="ECO:0000313" key="11">
    <source>
        <dbReference type="Proteomes" id="UP000072904"/>
    </source>
</evidence>
<dbReference type="PRINTS" id="PR00834">
    <property type="entry name" value="PROTEASES2C"/>
</dbReference>
<dbReference type="Proteomes" id="UP000072904">
    <property type="component" value="Chromosome 14"/>
</dbReference>
<dbReference type="InterPro" id="IPR009003">
    <property type="entry name" value="Peptidase_S1_PA"/>
</dbReference>
<accession>A0A077YEV2</accession>
<dbReference type="EMBL" id="LK934642">
    <property type="protein sequence ID" value="CDU20623.1"/>
    <property type="molecule type" value="Genomic_DNA"/>
</dbReference>
<keyword evidence="4" id="KW-0547">Nucleotide-binding</keyword>
<dbReference type="GO" id="GO:0006508">
    <property type="term" value="P:proteolysis"/>
    <property type="evidence" value="ECO:0007669"/>
    <property type="project" value="UniProtKB-KW"/>
</dbReference>
<protein>
    <submittedName>
        <fullName evidence="10">Trypsin-like serine protease, putative</fullName>
    </submittedName>
</protein>
<evidence type="ECO:0000256" key="7">
    <source>
        <dbReference type="ARBA" id="ARBA00023134"/>
    </source>
</evidence>
<evidence type="ECO:0000256" key="3">
    <source>
        <dbReference type="ARBA" id="ARBA00022723"/>
    </source>
</evidence>
<evidence type="ECO:0000256" key="1">
    <source>
        <dbReference type="ARBA" id="ARBA00010541"/>
    </source>
</evidence>
<dbReference type="PANTHER" id="PTHR22939:SF129">
    <property type="entry name" value="SERINE PROTEASE HTRA2, MITOCHONDRIAL"/>
    <property type="match status" value="1"/>
</dbReference>
<dbReference type="InterPro" id="IPR036034">
    <property type="entry name" value="PDZ_sf"/>
</dbReference>
<dbReference type="InterPro" id="IPR027417">
    <property type="entry name" value="P-loop_NTPase"/>
</dbReference>